<protein>
    <submittedName>
        <fullName evidence="2">Uncharacterized protein</fullName>
    </submittedName>
</protein>
<comment type="caution">
    <text evidence="2">The sequence shown here is derived from an EMBL/GenBank/DDBJ whole genome shotgun (WGS) entry which is preliminary data.</text>
</comment>
<feature type="region of interest" description="Disordered" evidence="1">
    <location>
        <begin position="219"/>
        <end position="254"/>
    </location>
</feature>
<name>G4TSY5_SERID</name>
<feature type="compositionally biased region" description="Low complexity" evidence="1">
    <location>
        <begin position="297"/>
        <end position="309"/>
    </location>
</feature>
<sequence length="330" mass="36331">MTRSRSGSFYCPIPDESVLSIAQKAAISTAPAASLTATTPVSPVGGRLRRHARSQSTSSAFELAHPALAVQKHQHDTSAARHHSVGALCHDKTTVLSAPSIPMCKRYPWSPIKPSPLRRVASTSKPLPPSALWTTHTELLPLYDDVSSSQLPAVYRTNHVDVAAVSRQSYYRHTLRAAFLAGPMAEKARIYGLRVAWCVYGDVKEQLAKEIFVTGAQAGHSLSSPSRRRQSSSSEEDIEVVHPEPEEMIRSRPVSPVARTAFEWPVQEPLMKEDDAFESPDLALEDDEDSDSEDSLSEYSSFSDTSSDTESIEELEFDHEFALDFGIHED</sequence>
<organism evidence="2 3">
    <name type="scientific">Serendipita indica (strain DSM 11827)</name>
    <name type="common">Root endophyte fungus</name>
    <name type="synonym">Piriformospora indica</name>
    <dbReference type="NCBI Taxonomy" id="1109443"/>
    <lineage>
        <taxon>Eukaryota</taxon>
        <taxon>Fungi</taxon>
        <taxon>Dikarya</taxon>
        <taxon>Basidiomycota</taxon>
        <taxon>Agaricomycotina</taxon>
        <taxon>Agaricomycetes</taxon>
        <taxon>Sebacinales</taxon>
        <taxon>Serendipitaceae</taxon>
        <taxon>Serendipita</taxon>
    </lineage>
</organism>
<feature type="compositionally biased region" description="Acidic residues" evidence="1">
    <location>
        <begin position="275"/>
        <end position="296"/>
    </location>
</feature>
<dbReference type="InParanoid" id="G4TSY5"/>
<feature type="compositionally biased region" description="Basic and acidic residues" evidence="1">
    <location>
        <begin position="239"/>
        <end position="250"/>
    </location>
</feature>
<evidence type="ECO:0000256" key="1">
    <source>
        <dbReference type="SAM" id="MobiDB-lite"/>
    </source>
</evidence>
<gene>
    <name evidence="2" type="ORF">PIIN_08380</name>
</gene>
<dbReference type="EMBL" id="CAFZ01000312">
    <property type="protein sequence ID" value="CCA74428.1"/>
    <property type="molecule type" value="Genomic_DNA"/>
</dbReference>
<dbReference type="Proteomes" id="UP000007148">
    <property type="component" value="Unassembled WGS sequence"/>
</dbReference>
<feature type="region of interest" description="Disordered" evidence="1">
    <location>
        <begin position="269"/>
        <end position="317"/>
    </location>
</feature>
<dbReference type="HOGENOM" id="CLU_842291_0_0_1"/>
<keyword evidence="3" id="KW-1185">Reference proteome</keyword>
<evidence type="ECO:0000313" key="3">
    <source>
        <dbReference type="Proteomes" id="UP000007148"/>
    </source>
</evidence>
<dbReference type="AlphaFoldDB" id="G4TSY5"/>
<feature type="region of interest" description="Disordered" evidence="1">
    <location>
        <begin position="38"/>
        <end position="57"/>
    </location>
</feature>
<accession>G4TSY5</accession>
<dbReference type="OrthoDB" id="3261822at2759"/>
<proteinExistence type="predicted"/>
<evidence type="ECO:0000313" key="2">
    <source>
        <dbReference type="EMBL" id="CCA74428.1"/>
    </source>
</evidence>
<reference evidence="2 3" key="1">
    <citation type="journal article" date="2011" name="PLoS Pathog.">
        <title>Endophytic Life Strategies Decoded by Genome and Transcriptome Analyses of the Mutualistic Root Symbiont Piriformospora indica.</title>
        <authorList>
            <person name="Zuccaro A."/>
            <person name="Lahrmann U."/>
            <person name="Guldener U."/>
            <person name="Langen G."/>
            <person name="Pfiffi S."/>
            <person name="Biedenkopf D."/>
            <person name="Wong P."/>
            <person name="Samans B."/>
            <person name="Grimm C."/>
            <person name="Basiewicz M."/>
            <person name="Murat C."/>
            <person name="Martin F."/>
            <person name="Kogel K.H."/>
        </authorList>
    </citation>
    <scope>NUCLEOTIDE SEQUENCE [LARGE SCALE GENOMIC DNA]</scope>
    <source>
        <strain evidence="2 3">DSM 11827</strain>
    </source>
</reference>